<dbReference type="InterPro" id="IPR052908">
    <property type="entry name" value="AP-4-A_phosphorylase"/>
</dbReference>
<accession>A0AB39U8M5</accession>
<dbReference type="AlphaFoldDB" id="A0AB39U8M5"/>
<organism evidence="7">
    <name type="scientific">Bifidobacterium aquikefiricola</name>
    <dbReference type="NCBI Taxonomy" id="3059038"/>
    <lineage>
        <taxon>Bacteria</taxon>
        <taxon>Bacillati</taxon>
        <taxon>Actinomycetota</taxon>
        <taxon>Actinomycetes</taxon>
        <taxon>Bifidobacteriales</taxon>
        <taxon>Bifidobacteriaceae</taxon>
        <taxon>Bifidobacterium</taxon>
    </lineage>
</organism>
<reference evidence="7" key="1">
    <citation type="submission" date="2023-07" db="EMBL/GenBank/DDBJ databases">
        <title>Bifidobacterium aquikefiriaerophilum sp. nov. and Bifidobacterium eccum sp. nov., isolated from water kefir.</title>
        <authorList>
            <person name="Breselge S."/>
            <person name="Bellassi P."/>
            <person name="Barcenilla C."/>
            <person name="Alvarez-Ordonez A."/>
            <person name="Morelli L."/>
            <person name="Cotter P.D."/>
        </authorList>
    </citation>
    <scope>NUCLEOTIDE SEQUENCE</scope>
    <source>
        <strain evidence="7">WK041_4_12</strain>
    </source>
</reference>
<dbReference type="GO" id="GO:0003824">
    <property type="term" value="F:catalytic activity"/>
    <property type="evidence" value="ECO:0007669"/>
    <property type="project" value="InterPro"/>
</dbReference>
<protein>
    <submittedName>
        <fullName evidence="7">HIT domain-containing protein</fullName>
    </submittedName>
</protein>
<feature type="region of interest" description="Disordered" evidence="5">
    <location>
        <begin position="1"/>
        <end position="34"/>
    </location>
</feature>
<feature type="compositionally biased region" description="Low complexity" evidence="5">
    <location>
        <begin position="218"/>
        <end position="229"/>
    </location>
</feature>
<evidence type="ECO:0000256" key="1">
    <source>
        <dbReference type="ARBA" id="ARBA00022741"/>
    </source>
</evidence>
<dbReference type="PROSITE" id="PS51084">
    <property type="entry name" value="HIT_2"/>
    <property type="match status" value="1"/>
</dbReference>
<feature type="domain" description="HIT" evidence="6">
    <location>
        <begin position="62"/>
        <end position="170"/>
    </location>
</feature>
<dbReference type="PANTHER" id="PTHR42997:SF1">
    <property type="entry name" value="AP-4-A PHOSPHORYLASE"/>
    <property type="match status" value="1"/>
</dbReference>
<keyword evidence="1" id="KW-0547">Nucleotide-binding</keyword>
<evidence type="ECO:0000313" key="7">
    <source>
        <dbReference type="EMBL" id="XDS45363.1"/>
    </source>
</evidence>
<dbReference type="SUPFAM" id="SSF54197">
    <property type="entry name" value="HIT-like"/>
    <property type="match status" value="1"/>
</dbReference>
<feature type="binding site" evidence="3">
    <location>
        <position position="87"/>
    </location>
    <ligand>
        <name>substrate</name>
    </ligand>
</feature>
<evidence type="ECO:0000256" key="5">
    <source>
        <dbReference type="SAM" id="MobiDB-lite"/>
    </source>
</evidence>
<dbReference type="InterPro" id="IPR011146">
    <property type="entry name" value="HIT-like"/>
</dbReference>
<proteinExistence type="predicted"/>
<feature type="region of interest" description="Disordered" evidence="5">
    <location>
        <begin position="209"/>
        <end position="255"/>
    </location>
</feature>
<dbReference type="InterPro" id="IPR036265">
    <property type="entry name" value="HIT-like_sf"/>
</dbReference>
<dbReference type="PANTHER" id="PTHR42997">
    <property type="entry name" value="HIT FAMILY HYDROLASE"/>
    <property type="match status" value="1"/>
</dbReference>
<dbReference type="GO" id="GO:0000166">
    <property type="term" value="F:nucleotide binding"/>
    <property type="evidence" value="ECO:0007669"/>
    <property type="project" value="UniProtKB-KW"/>
</dbReference>
<dbReference type="EMBL" id="CP129674">
    <property type="protein sequence ID" value="XDS45363.1"/>
    <property type="molecule type" value="Genomic_DNA"/>
</dbReference>
<dbReference type="CDD" id="cd01275">
    <property type="entry name" value="FHIT"/>
    <property type="match status" value="1"/>
</dbReference>
<evidence type="ECO:0000256" key="4">
    <source>
        <dbReference type="PROSITE-ProRule" id="PRU00464"/>
    </source>
</evidence>
<name>A0AB39U8M5_9BIFI</name>
<dbReference type="Gene3D" id="3.30.428.10">
    <property type="entry name" value="HIT-like"/>
    <property type="match status" value="1"/>
</dbReference>
<feature type="binding site" evidence="3">
    <location>
        <position position="159"/>
    </location>
    <ligand>
        <name>substrate</name>
    </ligand>
</feature>
<gene>
    <name evidence="7" type="ORF">QN215_04480</name>
</gene>
<sequence>MVADNDRSEQSQSRSNPGPEVESPSDFPPQEDGVERLWTPQRMSYVLSHGKHEPPKSNECPFCIAPTRSDEDGLIVWRGSSVFVIMNLYPYNVGHVMVCPYRHVSLLTDLHDDELFEFEKTAAVAMRVMKQVSKPDGWNLGINQGEVAGAGIASHLHQHIVPRWNGDANFMPIVAQTRTMPILLANQRAAYAPVFAQLADEAGLKSRIADSTDTNTHGASADGAGADGASTEDSEDKAQTPGTHVGRATTDTQEE</sequence>
<dbReference type="Pfam" id="PF01230">
    <property type="entry name" value="HIT"/>
    <property type="match status" value="1"/>
</dbReference>
<evidence type="ECO:0000256" key="3">
    <source>
        <dbReference type="PIRSR" id="PIRSR639383-2"/>
    </source>
</evidence>
<dbReference type="KEGG" id="baqk:QN215_04480"/>
<dbReference type="InterPro" id="IPR039383">
    <property type="entry name" value="FHIT"/>
</dbReference>
<evidence type="ECO:0000259" key="6">
    <source>
        <dbReference type="PROSITE" id="PS51084"/>
    </source>
</evidence>
<feature type="short sequence motif" description="Histidine triad motif" evidence="4">
    <location>
        <begin position="155"/>
        <end position="159"/>
    </location>
</feature>
<feature type="active site" description="Tele-AMP-histidine intermediate" evidence="2">
    <location>
        <position position="157"/>
    </location>
</feature>
<evidence type="ECO:0000256" key="2">
    <source>
        <dbReference type="PIRSR" id="PIRSR639383-1"/>
    </source>
</evidence>